<organism evidence="10 11">
    <name type="scientific">Amphritea atlantica</name>
    <dbReference type="NCBI Taxonomy" id="355243"/>
    <lineage>
        <taxon>Bacteria</taxon>
        <taxon>Pseudomonadati</taxon>
        <taxon>Pseudomonadota</taxon>
        <taxon>Gammaproteobacteria</taxon>
        <taxon>Oceanospirillales</taxon>
        <taxon>Oceanospirillaceae</taxon>
        <taxon>Amphritea</taxon>
    </lineage>
</organism>
<dbReference type="InterPro" id="IPR010052">
    <property type="entry name" value="T2SS_protein-GspI"/>
</dbReference>
<keyword evidence="4" id="KW-0488">Methylation</keyword>
<keyword evidence="3" id="KW-1003">Cell membrane</keyword>
<name>A0ABY5H030_9GAMM</name>
<evidence type="ECO:0000256" key="9">
    <source>
        <dbReference type="SAM" id="Phobius"/>
    </source>
</evidence>
<dbReference type="NCBIfam" id="TIGR02532">
    <property type="entry name" value="IV_pilin_GFxxxE"/>
    <property type="match status" value="1"/>
</dbReference>
<comment type="subcellular location">
    <subcellularLocation>
        <location evidence="1">Cell inner membrane</location>
        <topology evidence="1">Single-pass membrane protein</topology>
    </subcellularLocation>
</comment>
<evidence type="ECO:0000256" key="7">
    <source>
        <dbReference type="ARBA" id="ARBA00022989"/>
    </source>
</evidence>
<keyword evidence="11" id="KW-1185">Reference proteome</keyword>
<keyword evidence="7 9" id="KW-1133">Transmembrane helix</keyword>
<dbReference type="PANTHER" id="PTHR38779">
    <property type="entry name" value="TYPE II SECRETION SYSTEM PROTEIN I-RELATED"/>
    <property type="match status" value="1"/>
</dbReference>
<keyword evidence="5" id="KW-0997">Cell inner membrane</keyword>
<evidence type="ECO:0000256" key="8">
    <source>
        <dbReference type="ARBA" id="ARBA00023136"/>
    </source>
</evidence>
<evidence type="ECO:0000256" key="2">
    <source>
        <dbReference type="ARBA" id="ARBA00008358"/>
    </source>
</evidence>
<accession>A0ABY5H030</accession>
<dbReference type="PROSITE" id="PS00409">
    <property type="entry name" value="PROKAR_NTER_METHYL"/>
    <property type="match status" value="1"/>
</dbReference>
<dbReference type="InterPro" id="IPR012902">
    <property type="entry name" value="N_methyl_site"/>
</dbReference>
<reference evidence="10" key="1">
    <citation type="submission" date="2021-04" db="EMBL/GenBank/DDBJ databases">
        <title>Oceanospirillales bacteria with DddD are important DMSP degraders in coastal seawater.</title>
        <authorList>
            <person name="Liu J."/>
        </authorList>
    </citation>
    <scope>NUCLEOTIDE SEQUENCE</scope>
    <source>
        <strain evidence="10">GY6</strain>
        <plasmid evidence="10">unnamed</plasmid>
    </source>
</reference>
<keyword evidence="10" id="KW-0614">Plasmid</keyword>
<dbReference type="Proteomes" id="UP001059950">
    <property type="component" value="Plasmid unnamed"/>
</dbReference>
<evidence type="ECO:0000256" key="1">
    <source>
        <dbReference type="ARBA" id="ARBA00004377"/>
    </source>
</evidence>
<dbReference type="Pfam" id="PF07963">
    <property type="entry name" value="N_methyl"/>
    <property type="match status" value="1"/>
</dbReference>
<evidence type="ECO:0000256" key="5">
    <source>
        <dbReference type="ARBA" id="ARBA00022519"/>
    </source>
</evidence>
<comment type="similarity">
    <text evidence="2">Belongs to the GSP I family.</text>
</comment>
<keyword evidence="6 9" id="KW-0812">Transmembrane</keyword>
<proteinExistence type="inferred from homology"/>
<evidence type="ECO:0000256" key="4">
    <source>
        <dbReference type="ARBA" id="ARBA00022481"/>
    </source>
</evidence>
<geneLocation type="plasmid" evidence="10 11">
    <name>unnamed</name>
</geneLocation>
<feature type="transmembrane region" description="Helical" evidence="9">
    <location>
        <begin position="12"/>
        <end position="33"/>
    </location>
</feature>
<sequence length="135" mass="15384">MISYKRQQGFSLLEVLVAFAILSMTLGIILQILSVSATTTYRADIQQQAMLLAENKMAEILTEPVLEQGHQQSRDNGSSQLLRWETEISEFQFPDETETFSDSTLIPYKISVIVRQQDSGLTLFRLTTIRLVREL</sequence>
<keyword evidence="8 9" id="KW-0472">Membrane</keyword>
<dbReference type="EMBL" id="CP073345">
    <property type="protein sequence ID" value="UTW05611.1"/>
    <property type="molecule type" value="Genomic_DNA"/>
</dbReference>
<gene>
    <name evidence="10" type="ORF">KDX31_19640</name>
</gene>
<evidence type="ECO:0000313" key="11">
    <source>
        <dbReference type="Proteomes" id="UP001059950"/>
    </source>
</evidence>
<dbReference type="PANTHER" id="PTHR38779:SF2">
    <property type="entry name" value="TYPE II SECRETION SYSTEM PROTEIN I-RELATED"/>
    <property type="match status" value="1"/>
</dbReference>
<evidence type="ECO:0000256" key="3">
    <source>
        <dbReference type="ARBA" id="ARBA00022475"/>
    </source>
</evidence>
<evidence type="ECO:0000256" key="6">
    <source>
        <dbReference type="ARBA" id="ARBA00022692"/>
    </source>
</evidence>
<evidence type="ECO:0000313" key="10">
    <source>
        <dbReference type="EMBL" id="UTW05611.1"/>
    </source>
</evidence>
<protein>
    <submittedName>
        <fullName evidence="10">Prepilin-type N-terminal cleavage/methylation domain-containing protein</fullName>
    </submittedName>
</protein>